<keyword evidence="1" id="KW-0812">Transmembrane</keyword>
<name>A0A0G1ECB9_9BACT</name>
<proteinExistence type="predicted"/>
<accession>A0A0G1ECB9</accession>
<evidence type="ECO:0000313" key="3">
    <source>
        <dbReference type="Proteomes" id="UP000034611"/>
    </source>
</evidence>
<sequence>MKLHLKIFRVLLFLLPLQIGKHFWPDWSLVFGIRVDYLSPVIYLTDILVLTLLLVWLGQNFREIGGFLVKKKIYIFLIG</sequence>
<keyword evidence="1" id="KW-1133">Transmembrane helix</keyword>
<feature type="transmembrane region" description="Helical" evidence="1">
    <location>
        <begin position="37"/>
        <end position="57"/>
    </location>
</feature>
<dbReference type="EMBL" id="LCEY01000012">
    <property type="protein sequence ID" value="KKS80681.1"/>
    <property type="molecule type" value="Genomic_DNA"/>
</dbReference>
<keyword evidence="1" id="KW-0472">Membrane</keyword>
<dbReference type="AlphaFoldDB" id="A0A0G1ECB9"/>
<comment type="caution">
    <text evidence="2">The sequence shown here is derived from an EMBL/GenBank/DDBJ whole genome shotgun (WGS) entry which is preliminary data.</text>
</comment>
<reference evidence="2 3" key="1">
    <citation type="journal article" date="2015" name="Nature">
        <title>rRNA introns, odd ribosomes, and small enigmatic genomes across a large radiation of phyla.</title>
        <authorList>
            <person name="Brown C.T."/>
            <person name="Hug L.A."/>
            <person name="Thomas B.C."/>
            <person name="Sharon I."/>
            <person name="Castelle C.J."/>
            <person name="Singh A."/>
            <person name="Wilkins M.J."/>
            <person name="Williams K.H."/>
            <person name="Banfield J.F."/>
        </authorList>
    </citation>
    <scope>NUCLEOTIDE SEQUENCE [LARGE SCALE GENOMIC DNA]</scope>
</reference>
<feature type="transmembrane region" description="Helical" evidence="1">
    <location>
        <begin position="7"/>
        <end position="25"/>
    </location>
</feature>
<evidence type="ECO:0000313" key="2">
    <source>
        <dbReference type="EMBL" id="KKS80681.1"/>
    </source>
</evidence>
<dbReference type="Proteomes" id="UP000034611">
    <property type="component" value="Unassembled WGS sequence"/>
</dbReference>
<protein>
    <submittedName>
        <fullName evidence="2">Uncharacterized protein</fullName>
    </submittedName>
</protein>
<evidence type="ECO:0000256" key="1">
    <source>
        <dbReference type="SAM" id="Phobius"/>
    </source>
</evidence>
<feature type="non-terminal residue" evidence="2">
    <location>
        <position position="79"/>
    </location>
</feature>
<gene>
    <name evidence="2" type="ORF">UV56_C0012G0001</name>
</gene>
<organism evidence="2 3">
    <name type="scientific">Candidatus Woesebacteria bacterium GW2011_GWC1_43_10b</name>
    <dbReference type="NCBI Taxonomy" id="1618585"/>
    <lineage>
        <taxon>Bacteria</taxon>
        <taxon>Candidatus Woeseibacteriota</taxon>
    </lineage>
</organism>